<dbReference type="RefSeq" id="WP_127181584.1">
    <property type="nucleotide sequence ID" value="NZ_CP029078.1"/>
</dbReference>
<dbReference type="PANTHER" id="PTHR32305">
    <property type="match status" value="1"/>
</dbReference>
<dbReference type="EMBL" id="CP034687">
    <property type="protein sequence ID" value="AZS88814.1"/>
    <property type="molecule type" value="Genomic_DNA"/>
</dbReference>
<dbReference type="NCBIfam" id="NF033679">
    <property type="entry name" value="DNRLRE_dom"/>
    <property type="match status" value="1"/>
</dbReference>
<evidence type="ECO:0000313" key="2">
    <source>
        <dbReference type="EMBL" id="AZS88814.1"/>
    </source>
</evidence>
<organism evidence="2 4">
    <name type="scientific">Streptomyces griseoviridis</name>
    <dbReference type="NCBI Taxonomy" id="45398"/>
    <lineage>
        <taxon>Bacteria</taxon>
        <taxon>Bacillati</taxon>
        <taxon>Actinomycetota</taxon>
        <taxon>Actinomycetes</taxon>
        <taxon>Kitasatosporales</taxon>
        <taxon>Streptomycetaceae</taxon>
        <taxon>Streptomyces</taxon>
    </lineage>
</organism>
<dbReference type="Gene3D" id="2.180.10.10">
    <property type="entry name" value="RHS repeat-associated core"/>
    <property type="match status" value="2"/>
</dbReference>
<feature type="compositionally biased region" description="Polar residues" evidence="1">
    <location>
        <begin position="1422"/>
        <end position="1432"/>
    </location>
</feature>
<accession>A0A3Q9KTA6</accession>
<reference evidence="3 5" key="1">
    <citation type="submission" date="2018-04" db="EMBL/GenBank/DDBJ databases">
        <title>Complete genome sequences of Streptomyces griseoviridis K61 and characterization of antagonistic properties of biological control agents.</title>
        <authorList>
            <person name="Mariita R.M."/>
            <person name="Sello J.K."/>
        </authorList>
    </citation>
    <scope>NUCLEOTIDE SEQUENCE [LARGE SCALE GENOMIC DNA]</scope>
    <source>
        <strain evidence="3 5">K61</strain>
    </source>
</reference>
<name>A0A3Q9KTA6_STRGD</name>
<dbReference type="EMBL" id="CP029078">
    <property type="protein sequence ID" value="QCN90381.1"/>
    <property type="molecule type" value="Genomic_DNA"/>
</dbReference>
<evidence type="ECO:0000313" key="4">
    <source>
        <dbReference type="Proteomes" id="UP000271291"/>
    </source>
</evidence>
<dbReference type="InterPro" id="IPR050708">
    <property type="entry name" value="T6SS_VgrG/RHS"/>
</dbReference>
<reference evidence="2 4" key="2">
    <citation type="submission" date="2018-12" db="EMBL/GenBank/DDBJ databases">
        <title>Streptomyces griseoviridis F1-27 complete genome.</title>
        <authorList>
            <person name="Mariita R.M."/>
            <person name="Sello J.K."/>
        </authorList>
    </citation>
    <scope>NUCLEOTIDE SEQUENCE [LARGE SCALE GENOMIC DNA]</scope>
    <source>
        <strain evidence="2 4">F1-27</strain>
    </source>
</reference>
<evidence type="ECO:0000313" key="3">
    <source>
        <dbReference type="EMBL" id="QCN90381.1"/>
    </source>
</evidence>
<feature type="region of interest" description="Disordered" evidence="1">
    <location>
        <begin position="1347"/>
        <end position="1376"/>
    </location>
</feature>
<evidence type="ECO:0000256" key="1">
    <source>
        <dbReference type="SAM" id="MobiDB-lite"/>
    </source>
</evidence>
<dbReference type="OrthoDB" id="5994822at2"/>
<feature type="region of interest" description="Disordered" evidence="1">
    <location>
        <begin position="1412"/>
        <end position="1432"/>
    </location>
</feature>
<dbReference type="Proteomes" id="UP000271291">
    <property type="component" value="Chromosome"/>
</dbReference>
<sequence length="2107" mass="222347">MRQPEPPEGRSARHRRRPGWVAGSLCLALAASLLEGVFTGAVAAPRAEPPEAPAAAAASEAADIPSARVAARLSGKRVEALAERTETSTTWANADGTLTTELSAGPVRFKDDDTDTWRTVDLDLVRTEDGTVRPKAHPGGLRLAGKTGTVARSLRATRSADATDLVTLGDGDQRVTLQWKGGLPKPALDGTRATYAEAVPGADVVVEATRTGFEQFVEIKQRPTGDAYTYTLPLRAAGLKAEQLKDGSVRFTDGGKKTRAVMPAPVMWDASVDKRSGEHTRKAKVGMEVVQKGSSIDLVITPDSAFLDDPDTVYPVTVDPSASALSNVFDTYVQQGETVDWSNDTELDFGNPGTTNANGTPRTARSFVTWNTSPIQDALVSSAKLSLWNFHSGNTDCKVQPWEVWSAGAASTSSRWTAQPAWTALKATSTETRGNASCAATQPKGWINADVTGLVQEWASAKATRGHLGLRATSETVVAQWKRVNSANAASNPPKLVVNYNYRPRTGTKQEAGPPYFSYGGAWAVNTLRPTLRDTFVDADGDQVNGTFQIYDSATDTQVGGVLVSPYVPSGQTAEVTVSAGVLANGKTYRFRTSPYDGTHYNNGWSAWKTFTVDTTAPSAPSAITSTHYPTGSWVKGAGQAGTFTVTPPSGTDHNWLEWSLDGVTWTKVATGGASTPKALSIAPPKDGTHTLQVRAVDKADNKSEAAEYVFHAGPGGFVQPADGERTARRLPLVAEADAGRYDKVSFSWRRSEADAWTAIPAAHVTSGGTPLSGWPVPLTGGRNVALVWNTTQTVDPDGSIQIKADFTGPNSASGSTQPLTAVVDRDANGAAAAEAGPGSLNLLTGDYTLSGTDVSLFDTSVTRAASSRTPQAGAAQQGQAAIFGKEWTSGTAAQAVESDYTQLVKTSASSLDVVSTDGMTVAFTADAARTGWVAEPGSENLTLKGAFASGDFTLADTEGAVTTFRRVNASADAWVVVRSLIDGEAHSTTEVVSEAVTVDGKVLARPKHVIVASSAVTVGACEASPATRGCKVLEFVYATSTTATSSALGDVKDQVAEIRAWATSPGATASTATAVAKYAYDSAGRLRETWDPRISPALKTTYGYDSAGRVTGMTPPGQLPWTFVHGKAGAAAVAGDGMLLKVSRPTLSAGSADQPDGSAAVTSIVYGVPLTGTRAPAAFGASDVRAWGQFDAPSDATAVLPSGSAPASHDGADLTATTYGRAMVHYLNASGREVNTLDPAKNVTTTEYDAAGNAVRELSAANRALALGATNADQARLNDLGIAVLPAAERAELLSNRGVYNADGSRELETLGPLHRVVLEADLKEGSTTVAAAGDQLAVRHRTVNEYDGGRPTDGTATVSDKVTQSTEGGQPRNWPALTADARTVRTGYDWVLGKPTSTVQDPGGLAITEKAGYDGDGRQTSRSLPGSTGSDAGTVLTDYYAGTGTGVCGGRPEWAGEVCRTRPAAAVTGGGSNPSELVTTVAEYDRWGETAKLTETAGGATRVKSTTYDAAGRARNVTVTGGLGTAVPAVTTTYDAGSGKVATITSTDGGTITKAYDRLGRLISYTDADGATTTSSYDAQDRPVVVGDTVPSTTTYAYDTAVDPRDLPTSLTDSVAGTLSVRYDADGQVRSQQLPGGYTLAQSTNPAGMPTQRVYTRDSDGTVVFSETLVPTVHGQRSLYTGSLGQTSTQSYRYDKAGRLTRAEDDTVDAVCVTRSYGFDKNSNRTALATSAAQPGLACTTGGATTVNHTYDSADRLVDPGYVYDAFGRTTSAPGTTLAYFADDLVRQQVSGGQRQTWTLDSQLRTRGWTVESNASGTWTRTASKVNHYGSDADSPRWIVEDTATGSMTRHVDGFDGQLAATTAKSGNTVLHLVNLHGDVVVQLPLDASQAPTVQRTDEYGNVSGASGVRYGWHGGMHRSTETLTGLTLMGVRLYNPTTGRFLSADPIPGGSCNAYDYACADPVNSDDVTGCATCRVPKHAWTGRSFTTVLRTTRWSYGSWHNYNYHWFWDVVSGDKGPVPITAWKRQYRYRNQYVFKCKVVAWYGYGRQKILATYETRYQYSYRDRTSYRIAFTGIKWTRTGGWSWTRTSRTYVSSSSIVYTKG</sequence>
<dbReference type="NCBIfam" id="TIGR03696">
    <property type="entry name" value="Rhs_assc_core"/>
    <property type="match status" value="1"/>
</dbReference>
<gene>
    <name evidence="3" type="ORF">DDJ31_04580</name>
    <name evidence="2" type="ORF">ELQ87_34685</name>
</gene>
<dbReference type="InterPro" id="IPR022385">
    <property type="entry name" value="Rhs_assc_core"/>
</dbReference>
<dbReference type="PANTHER" id="PTHR32305:SF15">
    <property type="entry name" value="PROTEIN RHSA-RELATED"/>
    <property type="match status" value="1"/>
</dbReference>
<feature type="compositionally biased region" description="Polar residues" evidence="1">
    <location>
        <begin position="1356"/>
        <end position="1370"/>
    </location>
</feature>
<keyword evidence="5" id="KW-1185">Reference proteome</keyword>
<dbReference type="NCBIfam" id="TIGR01643">
    <property type="entry name" value="YD_repeat_2x"/>
    <property type="match status" value="1"/>
</dbReference>
<protein>
    <submittedName>
        <fullName evidence="2">DNRLRE domain-containing protein</fullName>
    </submittedName>
    <submittedName>
        <fullName evidence="3">Sugar-binding protein</fullName>
    </submittedName>
</protein>
<dbReference type="InterPro" id="IPR031325">
    <property type="entry name" value="RHS_repeat"/>
</dbReference>
<dbReference type="InterPro" id="IPR006530">
    <property type="entry name" value="YD"/>
</dbReference>
<dbReference type="KEGG" id="sgd:ELQ87_34685"/>
<evidence type="ECO:0000313" key="5">
    <source>
        <dbReference type="Proteomes" id="UP000501753"/>
    </source>
</evidence>
<dbReference type="Pfam" id="PF05593">
    <property type="entry name" value="RHS_repeat"/>
    <property type="match status" value="2"/>
</dbReference>
<proteinExistence type="predicted"/>
<dbReference type="Proteomes" id="UP000501753">
    <property type="component" value="Chromosome"/>
</dbReference>